<dbReference type="OrthoDB" id="779276at2759"/>
<proteinExistence type="predicted"/>
<reference evidence="2" key="1">
    <citation type="journal article" date="2020" name="Nat. Commun.">
        <title>Genome sequence of the cluster root forming white lupin.</title>
        <authorList>
            <person name="Hufnagel B."/>
            <person name="Marques A."/>
            <person name="Soriano A."/>
            <person name="Marques L."/>
            <person name="Divol F."/>
            <person name="Doumas P."/>
            <person name="Sallet E."/>
            <person name="Mancinotti D."/>
            <person name="Carrere S."/>
            <person name="Marande W."/>
            <person name="Arribat S."/>
            <person name="Keller J."/>
            <person name="Huneau C."/>
            <person name="Blein T."/>
            <person name="Aime D."/>
            <person name="Laguerre M."/>
            <person name="Taylor J."/>
            <person name="Schubert V."/>
            <person name="Nelson M."/>
            <person name="Geu-Flores F."/>
            <person name="Crespi M."/>
            <person name="Gallardo-Guerrero K."/>
            <person name="Delaux P.-M."/>
            <person name="Salse J."/>
            <person name="Berges H."/>
            <person name="Guyot R."/>
            <person name="Gouzy J."/>
            <person name="Peret B."/>
        </authorList>
    </citation>
    <scope>NUCLEOTIDE SEQUENCE [LARGE SCALE GENOMIC DNA]</scope>
    <source>
        <strain evidence="2">cv. Amiga</strain>
    </source>
</reference>
<keyword evidence="2" id="KW-1185">Reference proteome</keyword>
<dbReference type="Proteomes" id="UP000447434">
    <property type="component" value="Chromosome 15"/>
</dbReference>
<protein>
    <submittedName>
        <fullName evidence="1">Uncharacterized protein</fullName>
    </submittedName>
</protein>
<dbReference type="EMBL" id="WOCE01000015">
    <property type="protein sequence ID" value="KAE9599379.1"/>
    <property type="molecule type" value="Genomic_DNA"/>
</dbReference>
<evidence type="ECO:0000313" key="1">
    <source>
        <dbReference type="EMBL" id="KAE9599379.1"/>
    </source>
</evidence>
<evidence type="ECO:0000313" key="2">
    <source>
        <dbReference type="Proteomes" id="UP000447434"/>
    </source>
</evidence>
<name>A0A6A4PE63_LUPAL</name>
<dbReference type="AlphaFoldDB" id="A0A6A4PE63"/>
<comment type="caution">
    <text evidence="1">The sequence shown here is derived from an EMBL/GenBank/DDBJ whole genome shotgun (WGS) entry which is preliminary data.</text>
</comment>
<gene>
    <name evidence="1" type="ORF">Lalb_Chr15g0090821</name>
</gene>
<accession>A0A6A4PE63</accession>
<organism evidence="1 2">
    <name type="scientific">Lupinus albus</name>
    <name type="common">White lupine</name>
    <name type="synonym">Lupinus termis</name>
    <dbReference type="NCBI Taxonomy" id="3870"/>
    <lineage>
        <taxon>Eukaryota</taxon>
        <taxon>Viridiplantae</taxon>
        <taxon>Streptophyta</taxon>
        <taxon>Embryophyta</taxon>
        <taxon>Tracheophyta</taxon>
        <taxon>Spermatophyta</taxon>
        <taxon>Magnoliopsida</taxon>
        <taxon>eudicotyledons</taxon>
        <taxon>Gunneridae</taxon>
        <taxon>Pentapetalae</taxon>
        <taxon>rosids</taxon>
        <taxon>fabids</taxon>
        <taxon>Fabales</taxon>
        <taxon>Fabaceae</taxon>
        <taxon>Papilionoideae</taxon>
        <taxon>50 kb inversion clade</taxon>
        <taxon>genistoids sensu lato</taxon>
        <taxon>core genistoids</taxon>
        <taxon>Genisteae</taxon>
        <taxon>Lupinus</taxon>
    </lineage>
</organism>
<sequence>MTYWNLYGYASKNARFHYSGPLVPPGGNLEEMLKEHERQIQQAVHKAKDKPKKKLRIMA</sequence>